<feature type="transmembrane region" description="Helical" evidence="8">
    <location>
        <begin position="160"/>
        <end position="182"/>
    </location>
</feature>
<feature type="transmembrane region" description="Helical" evidence="8">
    <location>
        <begin position="77"/>
        <end position="97"/>
    </location>
</feature>
<dbReference type="GO" id="GO:0045436">
    <property type="term" value="F:lycopene beta cyclase activity"/>
    <property type="evidence" value="ECO:0007669"/>
    <property type="project" value="UniProtKB-ARBA"/>
</dbReference>
<keyword evidence="4" id="KW-0125">Carotenoid biosynthesis</keyword>
<evidence type="ECO:0000259" key="9">
    <source>
        <dbReference type="Pfam" id="PF18916"/>
    </source>
</evidence>
<dbReference type="Proteomes" id="UP000053467">
    <property type="component" value="Unassembled WGS sequence"/>
</dbReference>
<dbReference type="GO" id="GO:0016117">
    <property type="term" value="P:carotenoid biosynthetic process"/>
    <property type="evidence" value="ECO:0007669"/>
    <property type="project" value="UniProtKB-KW"/>
</dbReference>
<evidence type="ECO:0000256" key="1">
    <source>
        <dbReference type="ARBA" id="ARBA00004141"/>
    </source>
</evidence>
<feature type="transmembrane region" description="Helical" evidence="8">
    <location>
        <begin position="202"/>
        <end position="219"/>
    </location>
</feature>
<comment type="pathway">
    <text evidence="2">Carotenoid biosynthesis.</text>
</comment>
<dbReference type="GO" id="GO:0016020">
    <property type="term" value="C:membrane"/>
    <property type="evidence" value="ECO:0007669"/>
    <property type="project" value="UniProtKB-SubCell"/>
</dbReference>
<dbReference type="NCBIfam" id="TIGR03462">
    <property type="entry name" value="CarR_dom_SF"/>
    <property type="match status" value="2"/>
</dbReference>
<evidence type="ECO:0000256" key="8">
    <source>
        <dbReference type="SAM" id="Phobius"/>
    </source>
</evidence>
<protein>
    <recommendedName>
        <fullName evidence="9">Lycopene cyclase domain-containing protein</fullName>
    </recommendedName>
</protein>
<name>A0A124G0A0_UNCT6</name>
<dbReference type="Pfam" id="PF18916">
    <property type="entry name" value="Lycopene_cyc"/>
    <property type="match status" value="2"/>
</dbReference>
<organism evidence="10 11">
    <name type="scientific">candidate division TA06 bacterium 34_109</name>
    <dbReference type="NCBI Taxonomy" id="1635277"/>
    <lineage>
        <taxon>Bacteria</taxon>
        <taxon>Bacteria division TA06</taxon>
    </lineage>
</organism>
<keyword evidence="6 8" id="KW-0472">Membrane</keyword>
<comment type="subcellular location">
    <subcellularLocation>
        <location evidence="1">Membrane</location>
        <topology evidence="1">Multi-pass membrane protein</topology>
    </subcellularLocation>
</comment>
<evidence type="ECO:0000256" key="5">
    <source>
        <dbReference type="ARBA" id="ARBA00022989"/>
    </source>
</evidence>
<dbReference type="AlphaFoldDB" id="A0A124G0A0"/>
<evidence type="ECO:0000313" key="10">
    <source>
        <dbReference type="EMBL" id="KUK86860.1"/>
    </source>
</evidence>
<dbReference type="InterPro" id="IPR017825">
    <property type="entry name" value="Lycopene_cyclase_dom"/>
</dbReference>
<feature type="domain" description="Lycopene cyclase" evidence="9">
    <location>
        <begin position="4"/>
        <end position="92"/>
    </location>
</feature>
<dbReference type="PATRIC" id="fig|1635277.3.peg.1527"/>
<feature type="domain" description="Lycopene cyclase" evidence="9">
    <location>
        <begin position="130"/>
        <end position="218"/>
    </location>
</feature>
<keyword evidence="3 8" id="KW-0812">Transmembrane</keyword>
<gene>
    <name evidence="10" type="ORF">XE03_1223</name>
</gene>
<feature type="transmembrane region" description="Helical" evidence="8">
    <location>
        <begin position="30"/>
        <end position="50"/>
    </location>
</feature>
<sequence>MSRYLLINSIIIFFPFLGSLILYKYTVKRLNRFFISFLSVGIPFIIWDIVATKRGDWIFNTSYVKSFRVFGLPLEEILFFVTVPYACLFLYEGIKFFVFDTKIKTPSKFFIVSIGLFFILLGFYFIFIPYTSTVFFVTGLTFLMLSLCFVFLLKTVHYYIYIILTSILFLVFNSILTGIPIVSYSKDAILNIRLGTIPLEDFFYNFSMLTLFLGVYELSGRKGSIKEE</sequence>
<reference evidence="11" key="1">
    <citation type="journal article" date="2015" name="MBio">
        <title>Genome-Resolved Metagenomic Analysis Reveals Roles for Candidate Phyla and Other Microbial Community Members in Biogeochemical Transformations in Oil Reservoirs.</title>
        <authorList>
            <person name="Hu P."/>
            <person name="Tom L."/>
            <person name="Singh A."/>
            <person name="Thomas B.C."/>
            <person name="Baker B.J."/>
            <person name="Piceno Y.M."/>
            <person name="Andersen G.L."/>
            <person name="Banfield J.F."/>
        </authorList>
    </citation>
    <scope>NUCLEOTIDE SEQUENCE [LARGE SCALE GENOMIC DNA]</scope>
</reference>
<dbReference type="GO" id="GO:0016872">
    <property type="term" value="F:intramolecular lyase activity"/>
    <property type="evidence" value="ECO:0007669"/>
    <property type="project" value="InterPro"/>
</dbReference>
<evidence type="ECO:0000256" key="3">
    <source>
        <dbReference type="ARBA" id="ARBA00022692"/>
    </source>
</evidence>
<evidence type="ECO:0000256" key="7">
    <source>
        <dbReference type="ARBA" id="ARBA00023235"/>
    </source>
</evidence>
<evidence type="ECO:0000256" key="2">
    <source>
        <dbReference type="ARBA" id="ARBA00004829"/>
    </source>
</evidence>
<dbReference type="EMBL" id="LGGX01000011">
    <property type="protein sequence ID" value="KUK86860.1"/>
    <property type="molecule type" value="Genomic_DNA"/>
</dbReference>
<feature type="transmembrane region" description="Helical" evidence="8">
    <location>
        <begin position="109"/>
        <end position="128"/>
    </location>
</feature>
<keyword evidence="5 8" id="KW-1133">Transmembrane helix</keyword>
<keyword evidence="7" id="KW-0413">Isomerase</keyword>
<evidence type="ECO:0000313" key="11">
    <source>
        <dbReference type="Proteomes" id="UP000053467"/>
    </source>
</evidence>
<comment type="caution">
    <text evidence="10">The sequence shown here is derived from an EMBL/GenBank/DDBJ whole genome shotgun (WGS) entry which is preliminary data.</text>
</comment>
<feature type="transmembrane region" description="Helical" evidence="8">
    <location>
        <begin position="134"/>
        <end position="153"/>
    </location>
</feature>
<accession>A0A124G0A0</accession>
<evidence type="ECO:0000256" key="4">
    <source>
        <dbReference type="ARBA" id="ARBA00022746"/>
    </source>
</evidence>
<evidence type="ECO:0000256" key="6">
    <source>
        <dbReference type="ARBA" id="ARBA00023136"/>
    </source>
</evidence>
<proteinExistence type="predicted"/>
<feature type="transmembrane region" description="Helical" evidence="8">
    <location>
        <begin position="6"/>
        <end position="23"/>
    </location>
</feature>